<dbReference type="HAMAP" id="MF_00634">
    <property type="entry name" value="UPF0235"/>
    <property type="match status" value="1"/>
</dbReference>
<evidence type="ECO:0000313" key="3">
    <source>
        <dbReference type="EMBL" id="NMC62548.1"/>
    </source>
</evidence>
<dbReference type="SUPFAM" id="SSF69786">
    <property type="entry name" value="YggU-like"/>
    <property type="match status" value="1"/>
</dbReference>
<evidence type="ECO:0000256" key="1">
    <source>
        <dbReference type="ARBA" id="ARBA00010364"/>
    </source>
</evidence>
<proteinExistence type="inferred from homology"/>
<dbReference type="PANTHER" id="PTHR13420:SF7">
    <property type="entry name" value="UPF0235 PROTEIN C15ORF40"/>
    <property type="match status" value="1"/>
</dbReference>
<dbReference type="GO" id="GO:0005737">
    <property type="term" value="C:cytoplasm"/>
    <property type="evidence" value="ECO:0007669"/>
    <property type="project" value="TreeGrafter"/>
</dbReference>
<dbReference type="PANTHER" id="PTHR13420">
    <property type="entry name" value="UPF0235 PROTEIN C15ORF40"/>
    <property type="match status" value="1"/>
</dbReference>
<evidence type="ECO:0000313" key="4">
    <source>
        <dbReference type="Proteomes" id="UP000524246"/>
    </source>
</evidence>
<dbReference type="Pfam" id="PF02594">
    <property type="entry name" value="DUF167"/>
    <property type="match status" value="1"/>
</dbReference>
<comment type="caution">
    <text evidence="3">The sequence shown here is derived from an EMBL/GenBank/DDBJ whole genome shotgun (WGS) entry which is preliminary data.</text>
</comment>
<sequence>MKEMPSYLENNEQGAVLHLKVTPRCTKTGPLSVLGASLKWGVHSAAADGKANAELVESLAKFFKRSKSSVIILRGQTSRDKLVLLESLASSKVIESLDFYFAHVRDVP</sequence>
<dbReference type="AlphaFoldDB" id="A0A7X9IIZ3"/>
<dbReference type="Proteomes" id="UP000524246">
    <property type="component" value="Unassembled WGS sequence"/>
</dbReference>
<dbReference type="InterPro" id="IPR003746">
    <property type="entry name" value="DUF167"/>
</dbReference>
<comment type="similarity">
    <text evidence="1 2">Belongs to the UPF0235 family.</text>
</comment>
<dbReference type="SMART" id="SM01152">
    <property type="entry name" value="DUF167"/>
    <property type="match status" value="1"/>
</dbReference>
<reference evidence="3 4" key="1">
    <citation type="journal article" date="2020" name="Biotechnol. Biofuels">
        <title>New insights from the biogas microbiome by comprehensive genome-resolved metagenomics of nearly 1600 species originating from multiple anaerobic digesters.</title>
        <authorList>
            <person name="Campanaro S."/>
            <person name="Treu L."/>
            <person name="Rodriguez-R L.M."/>
            <person name="Kovalovszki A."/>
            <person name="Ziels R.M."/>
            <person name="Maus I."/>
            <person name="Zhu X."/>
            <person name="Kougias P.G."/>
            <person name="Basile A."/>
            <person name="Luo G."/>
            <person name="Schluter A."/>
            <person name="Konstantinidis K.T."/>
            <person name="Angelidaki I."/>
        </authorList>
    </citation>
    <scope>NUCLEOTIDE SEQUENCE [LARGE SCALE GENOMIC DNA]</scope>
    <source>
        <strain evidence="3">AS27yjCOA_65</strain>
    </source>
</reference>
<dbReference type="EMBL" id="JAAZON010000221">
    <property type="protein sequence ID" value="NMC62548.1"/>
    <property type="molecule type" value="Genomic_DNA"/>
</dbReference>
<dbReference type="NCBIfam" id="TIGR00251">
    <property type="entry name" value="DUF167 family protein"/>
    <property type="match status" value="1"/>
</dbReference>
<evidence type="ECO:0000256" key="2">
    <source>
        <dbReference type="HAMAP-Rule" id="MF_00634"/>
    </source>
</evidence>
<dbReference type="Gene3D" id="3.30.1200.10">
    <property type="entry name" value="YggU-like"/>
    <property type="match status" value="1"/>
</dbReference>
<gene>
    <name evidence="3" type="ORF">GYA55_05200</name>
</gene>
<organism evidence="3 4">
    <name type="scientific">SAR324 cluster bacterium</name>
    <dbReference type="NCBI Taxonomy" id="2024889"/>
    <lineage>
        <taxon>Bacteria</taxon>
        <taxon>Deltaproteobacteria</taxon>
        <taxon>SAR324 cluster</taxon>
    </lineage>
</organism>
<accession>A0A7X9IIZ3</accession>
<protein>
    <recommendedName>
        <fullName evidence="2">UPF0235 protein GYA55_05200</fullName>
    </recommendedName>
</protein>
<dbReference type="InterPro" id="IPR036591">
    <property type="entry name" value="YggU-like_sf"/>
</dbReference>
<name>A0A7X9IIZ3_9DELT</name>